<name>A0ABV4V8X7_9BACL</name>
<accession>A0ABV4V8X7</accession>
<reference evidence="1 2" key="1">
    <citation type="submission" date="2024-09" db="EMBL/GenBank/DDBJ databases">
        <authorList>
            <person name="Makale K.P.P."/>
            <person name="Makhzoum A."/>
            <person name="Rantong G."/>
            <person name="Rahube T.O."/>
        </authorList>
    </citation>
    <scope>NUCLEOTIDE SEQUENCE [LARGE SCALE GENOMIC DNA]</scope>
    <source>
        <strain evidence="1 2">KM_D13</strain>
    </source>
</reference>
<dbReference type="RefSeq" id="WP_373955418.1">
    <property type="nucleotide sequence ID" value="NZ_JBHDLN010000013.1"/>
</dbReference>
<comment type="caution">
    <text evidence="1">The sequence shown here is derived from an EMBL/GenBank/DDBJ whole genome shotgun (WGS) entry which is preliminary data.</text>
</comment>
<protein>
    <submittedName>
        <fullName evidence="1">Uncharacterized protein</fullName>
    </submittedName>
</protein>
<organism evidence="1 2">
    <name type="scientific">Paenibacillus oleatilyticus</name>
    <dbReference type="NCBI Taxonomy" id="2594886"/>
    <lineage>
        <taxon>Bacteria</taxon>
        <taxon>Bacillati</taxon>
        <taxon>Bacillota</taxon>
        <taxon>Bacilli</taxon>
        <taxon>Bacillales</taxon>
        <taxon>Paenibacillaceae</taxon>
        <taxon>Paenibacillus</taxon>
    </lineage>
</organism>
<keyword evidence="2" id="KW-1185">Reference proteome</keyword>
<gene>
    <name evidence="1" type="ORF">ACEU3E_24035</name>
</gene>
<dbReference type="EMBL" id="JBHDLN010000013">
    <property type="protein sequence ID" value="MFB0845260.1"/>
    <property type="molecule type" value="Genomic_DNA"/>
</dbReference>
<evidence type="ECO:0000313" key="2">
    <source>
        <dbReference type="Proteomes" id="UP001575622"/>
    </source>
</evidence>
<sequence>MSYYKEAAERIKSIDPNLYVGILKKRYEEVRSRGEYEADSILIAEYYRRVGVFLQFLSIEATSIYVGMDMLIGYKMDENEWDNFPVKFPNFKEIDIMLMKLFSIHYLRWCSLLDSGNLIALQFPDIYEPMIKLFERGGGQISTHHHELVGGFGAFSRSIDSRRGDKKPFDISDYALKLIINEVEHTEAYLAEHKRGSQTEYTCIRCSSRLLIQSNITEYGYQWYKIKCESDDCFNKNFS</sequence>
<evidence type="ECO:0000313" key="1">
    <source>
        <dbReference type="EMBL" id="MFB0845260.1"/>
    </source>
</evidence>
<proteinExistence type="predicted"/>
<dbReference type="Proteomes" id="UP001575622">
    <property type="component" value="Unassembled WGS sequence"/>
</dbReference>